<feature type="domain" description="AAA" evidence="2">
    <location>
        <begin position="3"/>
        <end position="180"/>
    </location>
</feature>
<name>A0A2U2AF63_9GAMM</name>
<dbReference type="RefSeq" id="WP_109189199.1">
    <property type="nucleotide sequence ID" value="NZ_BMYA01000003.1"/>
</dbReference>
<organism evidence="3 4">
    <name type="scientific">Ignatzschineria ureiclastica</name>
    <dbReference type="NCBI Taxonomy" id="472582"/>
    <lineage>
        <taxon>Bacteria</taxon>
        <taxon>Pseudomonadati</taxon>
        <taxon>Pseudomonadota</taxon>
        <taxon>Gammaproteobacteria</taxon>
        <taxon>Cardiobacteriales</taxon>
        <taxon>Ignatzschineriaceae</taxon>
        <taxon>Ignatzschineria</taxon>
    </lineage>
</organism>
<comment type="similarity">
    <text evidence="1">To B.subtilis soj.</text>
</comment>
<evidence type="ECO:0000313" key="3">
    <source>
        <dbReference type="EMBL" id="PWD81308.1"/>
    </source>
</evidence>
<dbReference type="Gene3D" id="3.40.50.300">
    <property type="entry name" value="P-loop containing nucleotide triphosphate hydrolases"/>
    <property type="match status" value="1"/>
</dbReference>
<dbReference type="EMBL" id="QEWQ01000003">
    <property type="protein sequence ID" value="PWD81308.1"/>
    <property type="molecule type" value="Genomic_DNA"/>
</dbReference>
<evidence type="ECO:0000259" key="2">
    <source>
        <dbReference type="Pfam" id="PF13614"/>
    </source>
</evidence>
<dbReference type="InterPro" id="IPR050678">
    <property type="entry name" value="DNA_Partitioning_ATPase"/>
</dbReference>
<keyword evidence="4" id="KW-1185">Reference proteome</keyword>
<dbReference type="Proteomes" id="UP000245020">
    <property type="component" value="Unassembled WGS sequence"/>
</dbReference>
<reference evidence="4" key="1">
    <citation type="submission" date="2018-05" db="EMBL/GenBank/DDBJ databases">
        <title>Ignatzschineria dubaiensis sp. nov., isolated from necrotic foot tissues of dromedaries (Camelus dromedarius) and associated maggots in Dubai, United Arab Emirates.</title>
        <authorList>
            <person name="Tsang C.C."/>
            <person name="Tang J.Y.M."/>
            <person name="Fong J.Y.H."/>
            <person name="Kinne J."/>
            <person name="Lee H.H."/>
            <person name="Joseph M."/>
            <person name="Jose S."/>
            <person name="Schuster R.K."/>
            <person name="Tang Y."/>
            <person name="Sivakumar S."/>
            <person name="Chen J.H.K."/>
            <person name="Teng J.L.L."/>
            <person name="Lau S.K.P."/>
            <person name="Wernery U."/>
            <person name="Woo P.C.Y."/>
        </authorList>
    </citation>
    <scope>NUCLEOTIDE SEQUENCE [LARGE SCALE GENOMIC DNA]</scope>
    <source>
        <strain evidence="4">KCTC 22644</strain>
    </source>
</reference>
<dbReference type="InterPro" id="IPR027417">
    <property type="entry name" value="P-loop_NTPase"/>
</dbReference>
<dbReference type="Pfam" id="PF13614">
    <property type="entry name" value="AAA_31"/>
    <property type="match status" value="1"/>
</dbReference>
<accession>A0A2U2AF63</accession>
<dbReference type="PANTHER" id="PTHR13696">
    <property type="entry name" value="P-LOOP CONTAINING NUCLEOSIDE TRIPHOSPHATE HYDROLASE"/>
    <property type="match status" value="1"/>
</dbReference>
<evidence type="ECO:0000256" key="1">
    <source>
        <dbReference type="ARBA" id="ARBA00060876"/>
    </source>
</evidence>
<evidence type="ECO:0000313" key="4">
    <source>
        <dbReference type="Proteomes" id="UP000245020"/>
    </source>
</evidence>
<dbReference type="FunFam" id="3.40.50.300:FF:000285">
    <property type="entry name" value="Sporulation initiation inhibitor Soj"/>
    <property type="match status" value="1"/>
</dbReference>
<dbReference type="CDD" id="cd02042">
    <property type="entry name" value="ParAB_family"/>
    <property type="match status" value="1"/>
</dbReference>
<sequence length="261" mass="27974">MATIIAVANQKGGVGKTTTAVNLAAALTQSKVRPNVLLIDLDPQGNATTGIGVDKQTLEYGVVDLLLGEATLADTILDLEQANMRLIGANGDLTGVEVILAQEANGVYRLKEALTPILSNFDYIVLDCAPSLNMLTLNAFAVATDLIIPVQCEYYALEGISGLIETISTVKESTNPALNIMGVLRTMYDGRNTLAVQVSENLTAHFEEKMFETIIPRNVRLAEAPSYGVPITVYDAKSKGAEAYTELAREVIARSKKKRSA</sequence>
<proteinExistence type="predicted"/>
<dbReference type="PIRSF" id="PIRSF009320">
    <property type="entry name" value="Nuc_binding_HP_1000"/>
    <property type="match status" value="1"/>
</dbReference>
<dbReference type="PANTHER" id="PTHR13696:SF52">
    <property type="entry name" value="PARA FAMILY PROTEIN CT_582"/>
    <property type="match status" value="1"/>
</dbReference>
<dbReference type="InterPro" id="IPR025669">
    <property type="entry name" value="AAA_dom"/>
</dbReference>
<comment type="caution">
    <text evidence="3">The sequence shown here is derived from an EMBL/GenBank/DDBJ whole genome shotgun (WGS) entry which is preliminary data.</text>
</comment>
<protein>
    <submittedName>
        <fullName evidence="3">Chromosome partitioning protein</fullName>
    </submittedName>
</protein>
<dbReference type="AlphaFoldDB" id="A0A2U2AF63"/>
<dbReference type="OrthoDB" id="9815116at2"/>
<dbReference type="SUPFAM" id="SSF52540">
    <property type="entry name" value="P-loop containing nucleoside triphosphate hydrolases"/>
    <property type="match status" value="1"/>
</dbReference>
<gene>
    <name evidence="3" type="ORF">DC083_05305</name>
</gene>